<dbReference type="OrthoDB" id="2196114at2759"/>
<name>A0A4U5NZG7_STECR</name>
<keyword evidence="5" id="KW-1185">Reference proteome</keyword>
<evidence type="ECO:0000256" key="1">
    <source>
        <dbReference type="ARBA" id="ARBA00022723"/>
    </source>
</evidence>
<dbReference type="GO" id="GO:0046872">
    <property type="term" value="F:metal ion binding"/>
    <property type="evidence" value="ECO:0007669"/>
    <property type="project" value="UniProtKB-KW"/>
</dbReference>
<proteinExistence type="predicted"/>
<comment type="caution">
    <text evidence="4">The sequence shown here is derived from an EMBL/GenBank/DDBJ whole genome shotgun (WGS) entry which is preliminary data.</text>
</comment>
<dbReference type="PROSITE" id="PS50143">
    <property type="entry name" value="BIR_REPEAT_2"/>
    <property type="match status" value="1"/>
</dbReference>
<evidence type="ECO:0000313" key="5">
    <source>
        <dbReference type="Proteomes" id="UP000298663"/>
    </source>
</evidence>
<dbReference type="SMART" id="SM00238">
    <property type="entry name" value="BIR"/>
    <property type="match status" value="1"/>
</dbReference>
<accession>A0A4U5NZG7</accession>
<keyword evidence="1" id="KW-0479">Metal-binding</keyword>
<dbReference type="AlphaFoldDB" id="A0A4U5NZG7"/>
<dbReference type="Proteomes" id="UP000298663">
    <property type="component" value="Unassembled WGS sequence"/>
</dbReference>
<evidence type="ECO:0000256" key="3">
    <source>
        <dbReference type="SAM" id="MobiDB-lite"/>
    </source>
</evidence>
<organism evidence="4 5">
    <name type="scientific">Steinernema carpocapsae</name>
    <name type="common">Entomopathogenic nematode</name>
    <dbReference type="NCBI Taxonomy" id="34508"/>
    <lineage>
        <taxon>Eukaryota</taxon>
        <taxon>Metazoa</taxon>
        <taxon>Ecdysozoa</taxon>
        <taxon>Nematoda</taxon>
        <taxon>Chromadorea</taxon>
        <taxon>Rhabditida</taxon>
        <taxon>Tylenchina</taxon>
        <taxon>Panagrolaimomorpha</taxon>
        <taxon>Strongyloidoidea</taxon>
        <taxon>Steinernematidae</taxon>
        <taxon>Steinernema</taxon>
    </lineage>
</organism>
<evidence type="ECO:0000313" key="4">
    <source>
        <dbReference type="EMBL" id="TKR88704.1"/>
    </source>
</evidence>
<reference evidence="4 5" key="1">
    <citation type="journal article" date="2015" name="Genome Biol.">
        <title>Comparative genomics of Steinernema reveals deeply conserved gene regulatory networks.</title>
        <authorList>
            <person name="Dillman A.R."/>
            <person name="Macchietto M."/>
            <person name="Porter C.F."/>
            <person name="Rogers A."/>
            <person name="Williams B."/>
            <person name="Antoshechkin I."/>
            <person name="Lee M.M."/>
            <person name="Goodwin Z."/>
            <person name="Lu X."/>
            <person name="Lewis E.E."/>
            <person name="Goodrich-Blair H."/>
            <person name="Stock S.P."/>
            <person name="Adams B.J."/>
            <person name="Sternberg P.W."/>
            <person name="Mortazavi A."/>
        </authorList>
    </citation>
    <scope>NUCLEOTIDE SEQUENCE [LARGE SCALE GENOMIC DNA]</scope>
    <source>
        <strain evidence="4 5">ALL</strain>
    </source>
</reference>
<dbReference type="Pfam" id="PF00653">
    <property type="entry name" value="BIR"/>
    <property type="match status" value="1"/>
</dbReference>
<protein>
    <submittedName>
        <fullName evidence="4">Uncharacterized protein</fullName>
    </submittedName>
</protein>
<dbReference type="PANTHER" id="PTHR46771:SF5">
    <property type="entry name" value="DETERIN"/>
    <property type="match status" value="1"/>
</dbReference>
<dbReference type="PANTHER" id="PTHR46771">
    <property type="entry name" value="DETERIN"/>
    <property type="match status" value="1"/>
</dbReference>
<dbReference type="Gene3D" id="1.10.1170.10">
    <property type="entry name" value="Inhibitor Of Apoptosis Protein (2mihbC-IAP-1), Chain A"/>
    <property type="match status" value="1"/>
</dbReference>
<feature type="compositionally biased region" description="Basic and acidic residues" evidence="3">
    <location>
        <begin position="152"/>
        <end position="166"/>
    </location>
</feature>
<dbReference type="EMBL" id="AZBU02000003">
    <property type="protein sequence ID" value="TKR88704.1"/>
    <property type="molecule type" value="Genomic_DNA"/>
</dbReference>
<sequence length="189" mass="21507">MASSELPNLQTNLKAALDQYRPESPTFGPLFDENDVAEIKSFFFTDSRLNSFALRSGGWTYDKPEKTATCSSNLLALNGFFFPAINRKTVTCVFCQLDVTCSAHLDPLLEHARLNPRCYFVTLAKPEEEWTIEDGMYLLQFRRRALSVKATEMRKRDSEERREERRRNRRQIPAGGDAVPCGLEAGGVF</sequence>
<evidence type="ECO:0000256" key="2">
    <source>
        <dbReference type="ARBA" id="ARBA00022833"/>
    </source>
</evidence>
<feature type="region of interest" description="Disordered" evidence="3">
    <location>
        <begin position="152"/>
        <end position="189"/>
    </location>
</feature>
<reference evidence="4 5" key="2">
    <citation type="journal article" date="2019" name="G3 (Bethesda)">
        <title>Hybrid Assembly of the Genome of the Entomopathogenic Nematode Steinernema carpocapsae Identifies the X-Chromosome.</title>
        <authorList>
            <person name="Serra L."/>
            <person name="Macchietto M."/>
            <person name="Macias-Munoz A."/>
            <person name="McGill C.J."/>
            <person name="Rodriguez I.M."/>
            <person name="Rodriguez B."/>
            <person name="Murad R."/>
            <person name="Mortazavi A."/>
        </authorList>
    </citation>
    <scope>NUCLEOTIDE SEQUENCE [LARGE SCALE GENOMIC DNA]</scope>
    <source>
        <strain evidence="4 5">ALL</strain>
    </source>
</reference>
<keyword evidence="2" id="KW-0862">Zinc</keyword>
<gene>
    <name evidence="4" type="ORF">L596_012907</name>
</gene>
<dbReference type="SUPFAM" id="SSF57924">
    <property type="entry name" value="Inhibitor of apoptosis (IAP) repeat"/>
    <property type="match status" value="1"/>
</dbReference>
<dbReference type="InterPro" id="IPR051190">
    <property type="entry name" value="Baculoviral_IAP"/>
</dbReference>
<dbReference type="InterPro" id="IPR001370">
    <property type="entry name" value="BIR_rpt"/>
</dbReference>